<keyword evidence="3" id="KW-1185">Reference proteome</keyword>
<feature type="compositionally biased region" description="Basic and acidic residues" evidence="1">
    <location>
        <begin position="92"/>
        <end position="106"/>
    </location>
</feature>
<dbReference type="Proteomes" id="UP001177670">
    <property type="component" value="Unassembled WGS sequence"/>
</dbReference>
<gene>
    <name evidence="2" type="ORF">K0M31_010004</name>
</gene>
<evidence type="ECO:0000256" key="1">
    <source>
        <dbReference type="SAM" id="MobiDB-lite"/>
    </source>
</evidence>
<evidence type="ECO:0000313" key="2">
    <source>
        <dbReference type="EMBL" id="KAK1121693.1"/>
    </source>
</evidence>
<feature type="region of interest" description="Disordered" evidence="1">
    <location>
        <begin position="59"/>
        <end position="106"/>
    </location>
</feature>
<dbReference type="AlphaFoldDB" id="A0AA40KIS8"/>
<dbReference type="EMBL" id="JAHYIQ010000025">
    <property type="protein sequence ID" value="KAK1121693.1"/>
    <property type="molecule type" value="Genomic_DNA"/>
</dbReference>
<accession>A0AA40KIS8</accession>
<sequence>MNSLVTDRLNGKEVLIANGGVNYRARPGVQTLPAASLGSRPADKAYIMQRTIVQPLKLDLSGPQLTQDDGQVSSSGDGSQSGGGYQSGSNSDDLKSRQMFHEEITL</sequence>
<evidence type="ECO:0000313" key="3">
    <source>
        <dbReference type="Proteomes" id="UP001177670"/>
    </source>
</evidence>
<organism evidence="2 3">
    <name type="scientific">Melipona bicolor</name>
    <dbReference type="NCBI Taxonomy" id="60889"/>
    <lineage>
        <taxon>Eukaryota</taxon>
        <taxon>Metazoa</taxon>
        <taxon>Ecdysozoa</taxon>
        <taxon>Arthropoda</taxon>
        <taxon>Hexapoda</taxon>
        <taxon>Insecta</taxon>
        <taxon>Pterygota</taxon>
        <taxon>Neoptera</taxon>
        <taxon>Endopterygota</taxon>
        <taxon>Hymenoptera</taxon>
        <taxon>Apocrita</taxon>
        <taxon>Aculeata</taxon>
        <taxon>Apoidea</taxon>
        <taxon>Anthophila</taxon>
        <taxon>Apidae</taxon>
        <taxon>Melipona</taxon>
    </lineage>
</organism>
<feature type="compositionally biased region" description="Low complexity" evidence="1">
    <location>
        <begin position="67"/>
        <end position="78"/>
    </location>
</feature>
<protein>
    <submittedName>
        <fullName evidence="2">Uncharacterized protein</fullName>
    </submittedName>
</protein>
<reference evidence="2" key="1">
    <citation type="submission" date="2021-10" db="EMBL/GenBank/DDBJ databases">
        <title>Melipona bicolor Genome sequencing and assembly.</title>
        <authorList>
            <person name="Araujo N.S."/>
            <person name="Arias M.C."/>
        </authorList>
    </citation>
    <scope>NUCLEOTIDE SEQUENCE</scope>
    <source>
        <strain evidence="2">USP_2M_L1-L4_2017</strain>
        <tissue evidence="2">Whole body</tissue>
    </source>
</reference>
<name>A0AA40KIS8_9HYME</name>
<comment type="caution">
    <text evidence="2">The sequence shown here is derived from an EMBL/GenBank/DDBJ whole genome shotgun (WGS) entry which is preliminary data.</text>
</comment>
<proteinExistence type="predicted"/>